<feature type="compositionally biased region" description="Basic and acidic residues" evidence="13">
    <location>
        <begin position="8"/>
        <end position="21"/>
    </location>
</feature>
<dbReference type="InterPro" id="IPR038665">
    <property type="entry name" value="Voltage-dep_anion_channel_sf"/>
</dbReference>
<keyword evidence="18" id="KW-1185">Reference proteome</keyword>
<dbReference type="GO" id="GO:0090332">
    <property type="term" value="P:stomatal closure"/>
    <property type="evidence" value="ECO:0007669"/>
    <property type="project" value="TreeGrafter"/>
</dbReference>
<evidence type="ECO:0000313" key="17">
    <source>
        <dbReference type="EMBL" id="URE40845.1"/>
    </source>
</evidence>
<evidence type="ECO:0000256" key="14">
    <source>
        <dbReference type="SAM" id="Phobius"/>
    </source>
</evidence>
<evidence type="ECO:0000259" key="16">
    <source>
        <dbReference type="PROSITE" id="PS51667"/>
    </source>
</evidence>
<organism evidence="17 18">
    <name type="scientific">Musa troglodytarum</name>
    <name type="common">fe'i banana</name>
    <dbReference type="NCBI Taxonomy" id="320322"/>
    <lineage>
        <taxon>Eukaryota</taxon>
        <taxon>Viridiplantae</taxon>
        <taxon>Streptophyta</taxon>
        <taxon>Embryophyta</taxon>
        <taxon>Tracheophyta</taxon>
        <taxon>Spermatophyta</taxon>
        <taxon>Magnoliopsida</taxon>
        <taxon>Liliopsida</taxon>
        <taxon>Zingiberales</taxon>
        <taxon>Musaceae</taxon>
        <taxon>Musa</taxon>
    </lineage>
</organism>
<accession>A0A9E7HVR9</accession>
<feature type="domain" description="QLQ" evidence="15">
    <location>
        <begin position="138"/>
        <end position="179"/>
    </location>
</feature>
<evidence type="ECO:0000256" key="8">
    <source>
        <dbReference type="ARBA" id="ARBA00022989"/>
    </source>
</evidence>
<comment type="subcellular location">
    <subcellularLocation>
        <location evidence="3">Cell membrane</location>
    </subcellularLocation>
    <subcellularLocation>
        <location evidence="2">Endomembrane system</location>
        <topology evidence="2">Multi-pass membrane protein</topology>
    </subcellularLocation>
    <subcellularLocation>
        <location evidence="1">Nucleus</location>
    </subcellularLocation>
</comment>
<dbReference type="InterPro" id="IPR014977">
    <property type="entry name" value="WRC_dom"/>
</dbReference>
<dbReference type="GO" id="GO:0006355">
    <property type="term" value="P:regulation of DNA-templated transcription"/>
    <property type="evidence" value="ECO:0007669"/>
    <property type="project" value="InterPro"/>
</dbReference>
<dbReference type="InterPro" id="IPR030183">
    <property type="entry name" value="SLAC/SLAH"/>
</dbReference>
<dbReference type="GO" id="GO:0005634">
    <property type="term" value="C:nucleus"/>
    <property type="evidence" value="ECO:0007669"/>
    <property type="project" value="UniProtKB-SubCell"/>
</dbReference>
<feature type="non-terminal residue" evidence="17">
    <location>
        <position position="683"/>
    </location>
</feature>
<dbReference type="GO" id="GO:0005524">
    <property type="term" value="F:ATP binding"/>
    <property type="evidence" value="ECO:0007669"/>
    <property type="project" value="InterPro"/>
</dbReference>
<evidence type="ECO:0000259" key="15">
    <source>
        <dbReference type="PROSITE" id="PS51666"/>
    </source>
</evidence>
<dbReference type="Pfam" id="PF03595">
    <property type="entry name" value="SLAC1"/>
    <property type="match status" value="1"/>
</dbReference>
<evidence type="ECO:0000256" key="6">
    <source>
        <dbReference type="ARBA" id="ARBA00022475"/>
    </source>
</evidence>
<evidence type="ECO:0000256" key="13">
    <source>
        <dbReference type="SAM" id="MobiDB-lite"/>
    </source>
</evidence>
<dbReference type="Pfam" id="PF08879">
    <property type="entry name" value="WRC"/>
    <property type="match status" value="1"/>
</dbReference>
<feature type="compositionally biased region" description="Basic residues" evidence="13">
    <location>
        <begin position="320"/>
        <end position="329"/>
    </location>
</feature>
<dbReference type="PROSITE" id="PS51667">
    <property type="entry name" value="WRC"/>
    <property type="match status" value="1"/>
</dbReference>
<dbReference type="PROSITE" id="PS51666">
    <property type="entry name" value="QLQ"/>
    <property type="match status" value="1"/>
</dbReference>
<keyword evidence="5" id="KW-0813">Transport</keyword>
<evidence type="ECO:0000256" key="3">
    <source>
        <dbReference type="ARBA" id="ARBA00004236"/>
    </source>
</evidence>
<keyword evidence="9" id="KW-0406">Ion transport</keyword>
<feature type="transmembrane region" description="Helical" evidence="14">
    <location>
        <begin position="521"/>
        <end position="541"/>
    </location>
</feature>
<feature type="transmembrane region" description="Helical" evidence="14">
    <location>
        <begin position="439"/>
        <end position="461"/>
    </location>
</feature>
<feature type="compositionally biased region" description="Polar residues" evidence="13">
    <location>
        <begin position="366"/>
        <end position="377"/>
    </location>
</feature>
<name>A0A9E7HVR9_9LILI</name>
<evidence type="ECO:0000313" key="18">
    <source>
        <dbReference type="Proteomes" id="UP001055439"/>
    </source>
</evidence>
<keyword evidence="6" id="KW-1003">Cell membrane</keyword>
<keyword evidence="7 14" id="KW-0812">Transmembrane</keyword>
<feature type="compositionally biased region" description="Low complexity" evidence="13">
    <location>
        <begin position="164"/>
        <end position="174"/>
    </location>
</feature>
<sequence>MADPRAVLPEKSRDGVREKQNVKLQLAGSQVVVSGSARGKLFHRSLRVLTRRVSCVRPCPDRRRVFPMSGERRSQPLQREEEGGGSSPRKLARVLSDEAGAASNPFHPPRIVTMAAPSPLMLGLGLGLGRGVGASKPVFTFMQLQELEHQALIYKYMAAGLPSQFSSSSPSGRASPPPPSTTTATLPVVPHLHPYPRAVMGYGSLCLDYRNIMEPEPGRCRRTDGKKWRCSRDVVPNQKYCERHMHRGRNRPRKPVEAGATTSITATSTQLTADANTGISGGSRVSPPGQRLSHARVLQNDAADLAGERHRLGRNGGRSPGKKKQRRQRGAAGGSIAEQPELGSSRCHRGGCRPEKGDFSMFRTKSALTSRQNSFLSSRKENGPDLNHAVGVPGSAGTDDRVNKSVPAGMYFAALRGPELDQVRDCEDILLPKGEVWPFLLRFPIGCFGMCLGLGSQAILWRALASSPAMAFLHVTPDINLVLWLLALAVFVFVSITYILKCVFYFEAICREYYHPVRVNFFFAPWIACMFLAIGAPARLAPKQPHPAIWCTLIAPVFVLELKIYGQWLSGGQRRLCKVANPSCHLSVVGNFVGAILAAKVGWEEAGKLLWAVGLAHYLCLFVTPVSAAADHPGLAQGAAPRVLHVYCDAGGASIAWSAIYGSSTPWRGPSTSSPSSSTAPSS</sequence>
<evidence type="ECO:0000256" key="1">
    <source>
        <dbReference type="ARBA" id="ARBA00004123"/>
    </source>
</evidence>
<proteinExistence type="inferred from homology"/>
<evidence type="ECO:0000256" key="11">
    <source>
        <dbReference type="ARBA" id="ARBA00023242"/>
    </source>
</evidence>
<dbReference type="PANTHER" id="PTHR31269">
    <property type="entry name" value="S-TYPE ANION CHANNEL SLAH3"/>
    <property type="match status" value="1"/>
</dbReference>
<dbReference type="GO" id="GO:0012505">
    <property type="term" value="C:endomembrane system"/>
    <property type="evidence" value="ECO:0007669"/>
    <property type="project" value="UniProtKB-SubCell"/>
</dbReference>
<keyword evidence="11" id="KW-0539">Nucleus</keyword>
<evidence type="ECO:0008006" key="19">
    <source>
        <dbReference type="Google" id="ProtNLM"/>
    </source>
</evidence>
<evidence type="ECO:0000256" key="5">
    <source>
        <dbReference type="ARBA" id="ARBA00022448"/>
    </source>
</evidence>
<evidence type="ECO:0000256" key="7">
    <source>
        <dbReference type="ARBA" id="ARBA00022692"/>
    </source>
</evidence>
<dbReference type="GO" id="GO:0008308">
    <property type="term" value="F:voltage-gated monoatomic anion channel activity"/>
    <property type="evidence" value="ECO:0007669"/>
    <property type="project" value="InterPro"/>
</dbReference>
<dbReference type="GO" id="GO:0006873">
    <property type="term" value="P:intracellular monoatomic ion homeostasis"/>
    <property type="evidence" value="ECO:0007669"/>
    <property type="project" value="InterPro"/>
</dbReference>
<feature type="transmembrane region" description="Helical" evidence="14">
    <location>
        <begin position="547"/>
        <end position="565"/>
    </location>
</feature>
<feature type="region of interest" description="Disordered" evidence="13">
    <location>
        <begin position="268"/>
        <end position="399"/>
    </location>
</feature>
<feature type="region of interest" description="Disordered" evidence="13">
    <location>
        <begin position="62"/>
        <end position="90"/>
    </location>
</feature>
<evidence type="ECO:0000256" key="12">
    <source>
        <dbReference type="PROSITE-ProRule" id="PRU01002"/>
    </source>
</evidence>
<dbReference type="AlphaFoldDB" id="A0A9E7HVR9"/>
<dbReference type="GO" id="GO:0005886">
    <property type="term" value="C:plasma membrane"/>
    <property type="evidence" value="ECO:0007669"/>
    <property type="project" value="UniProtKB-SubCell"/>
</dbReference>
<evidence type="ECO:0000256" key="2">
    <source>
        <dbReference type="ARBA" id="ARBA00004127"/>
    </source>
</evidence>
<feature type="region of interest" description="Disordered" evidence="13">
    <location>
        <begin position="164"/>
        <end position="188"/>
    </location>
</feature>
<protein>
    <recommendedName>
        <fullName evidence="19">Growth-regulating factor</fullName>
    </recommendedName>
</protein>
<dbReference type="Proteomes" id="UP001055439">
    <property type="component" value="Chromosome 8"/>
</dbReference>
<keyword evidence="10 14" id="KW-0472">Membrane</keyword>
<dbReference type="InterPro" id="IPR004695">
    <property type="entry name" value="SLAC1/Mae1/Ssu1/TehA"/>
</dbReference>
<comment type="similarity">
    <text evidence="4">Belongs to the SLAC1 S-type anion channel family.</text>
</comment>
<dbReference type="Pfam" id="PF08880">
    <property type="entry name" value="QLQ"/>
    <property type="match status" value="1"/>
</dbReference>
<feature type="compositionally biased region" description="Basic and acidic residues" evidence="13">
    <location>
        <begin position="62"/>
        <end position="82"/>
    </location>
</feature>
<dbReference type="InterPro" id="IPR014978">
    <property type="entry name" value="Gln-Leu-Gln_QLQ"/>
</dbReference>
<dbReference type="Gene3D" id="1.50.10.150">
    <property type="entry name" value="Voltage-dependent anion channel"/>
    <property type="match status" value="1"/>
</dbReference>
<keyword evidence="8 14" id="KW-1133">Transmembrane helix</keyword>
<dbReference type="EMBL" id="CP097510">
    <property type="protein sequence ID" value="URE40845.1"/>
    <property type="molecule type" value="Genomic_DNA"/>
</dbReference>
<evidence type="ECO:0000256" key="10">
    <source>
        <dbReference type="ARBA" id="ARBA00023136"/>
    </source>
</evidence>
<evidence type="ECO:0000256" key="4">
    <source>
        <dbReference type="ARBA" id="ARBA00007808"/>
    </source>
</evidence>
<comment type="caution">
    <text evidence="12">Lacks conserved residue(s) required for the propagation of feature annotation.</text>
</comment>
<feature type="domain" description="WRC" evidence="16">
    <location>
        <begin position="214"/>
        <end position="258"/>
    </location>
</feature>
<reference evidence="17" key="1">
    <citation type="submission" date="2022-05" db="EMBL/GenBank/DDBJ databases">
        <title>The Musa troglodytarum L. genome provides insights into the mechanism of non-climacteric behaviour and enrichment of carotenoids.</title>
        <authorList>
            <person name="Wang J."/>
        </authorList>
    </citation>
    <scope>NUCLEOTIDE SEQUENCE</scope>
    <source>
        <tissue evidence="17">Leaf</tissue>
    </source>
</reference>
<feature type="region of interest" description="Disordered" evidence="13">
    <location>
        <begin position="1"/>
        <end position="21"/>
    </location>
</feature>
<evidence type="ECO:0000256" key="9">
    <source>
        <dbReference type="ARBA" id="ARBA00023065"/>
    </source>
</evidence>
<dbReference type="PANTHER" id="PTHR31269:SF11">
    <property type="entry name" value="GUARD CELL S-TYPE ANION CHANNEL SLAC1"/>
    <property type="match status" value="1"/>
</dbReference>
<dbReference type="OrthoDB" id="1912323at2759"/>
<feature type="transmembrane region" description="Helical" evidence="14">
    <location>
        <begin position="481"/>
        <end position="500"/>
    </location>
</feature>
<gene>
    <name evidence="17" type="ORF">MUK42_17253</name>
</gene>